<proteinExistence type="predicted"/>
<name>A0A8J4RAS0_9ROSI</name>
<accession>A0A8J4RAS0</accession>
<reference evidence="1" key="1">
    <citation type="submission" date="2020-03" db="EMBL/GenBank/DDBJ databases">
        <title>Castanea mollissima Vanexum genome sequencing.</title>
        <authorList>
            <person name="Staton M."/>
        </authorList>
    </citation>
    <scope>NUCLEOTIDE SEQUENCE</scope>
    <source>
        <tissue evidence="1">Leaf</tissue>
    </source>
</reference>
<dbReference type="EMBL" id="JRKL02002091">
    <property type="protein sequence ID" value="KAF3960499.1"/>
    <property type="molecule type" value="Genomic_DNA"/>
</dbReference>
<feature type="non-terminal residue" evidence="1">
    <location>
        <position position="1"/>
    </location>
</feature>
<keyword evidence="2" id="KW-1185">Reference proteome</keyword>
<protein>
    <submittedName>
        <fullName evidence="1">Uncharacterized protein</fullName>
    </submittedName>
</protein>
<dbReference type="Proteomes" id="UP000737018">
    <property type="component" value="Unassembled WGS sequence"/>
</dbReference>
<sequence>WRWLTVRGIRRHSTLHRLEEDLMAYYSPFGALTTPFARWQSWLELYAEQ</sequence>
<organism evidence="1 2">
    <name type="scientific">Castanea mollissima</name>
    <name type="common">Chinese chestnut</name>
    <dbReference type="NCBI Taxonomy" id="60419"/>
    <lineage>
        <taxon>Eukaryota</taxon>
        <taxon>Viridiplantae</taxon>
        <taxon>Streptophyta</taxon>
        <taxon>Embryophyta</taxon>
        <taxon>Tracheophyta</taxon>
        <taxon>Spermatophyta</taxon>
        <taxon>Magnoliopsida</taxon>
        <taxon>eudicotyledons</taxon>
        <taxon>Gunneridae</taxon>
        <taxon>Pentapetalae</taxon>
        <taxon>rosids</taxon>
        <taxon>fabids</taxon>
        <taxon>Fagales</taxon>
        <taxon>Fagaceae</taxon>
        <taxon>Castanea</taxon>
    </lineage>
</organism>
<dbReference type="AlphaFoldDB" id="A0A8J4RAS0"/>
<evidence type="ECO:0000313" key="2">
    <source>
        <dbReference type="Proteomes" id="UP000737018"/>
    </source>
</evidence>
<evidence type="ECO:0000313" key="1">
    <source>
        <dbReference type="EMBL" id="KAF3960499.1"/>
    </source>
</evidence>
<comment type="caution">
    <text evidence="1">The sequence shown here is derived from an EMBL/GenBank/DDBJ whole genome shotgun (WGS) entry which is preliminary data.</text>
</comment>
<gene>
    <name evidence="1" type="ORF">CMV_014792</name>
</gene>